<evidence type="ECO:0000313" key="1">
    <source>
        <dbReference type="EMBL" id="GGD19499.1"/>
    </source>
</evidence>
<keyword evidence="2" id="KW-1185">Reference proteome</keyword>
<comment type="caution">
    <text evidence="1">The sequence shown here is derived from an EMBL/GenBank/DDBJ whole genome shotgun (WGS) entry which is preliminary data.</text>
</comment>
<dbReference type="PIRSF" id="PIRSF037260">
    <property type="entry name" value="UPF0223"/>
    <property type="match status" value="1"/>
</dbReference>
<dbReference type="InterPro" id="IPR007920">
    <property type="entry name" value="UPF0223"/>
</dbReference>
<dbReference type="Pfam" id="PF05256">
    <property type="entry name" value="UPF0223"/>
    <property type="match status" value="1"/>
</dbReference>
<dbReference type="RefSeq" id="WP_188654943.1">
    <property type="nucleotide sequence ID" value="NZ_BMIN01000013.1"/>
</dbReference>
<accession>A0ABQ1QB25</accession>
<organism evidence="1 2">
    <name type="scientific">Pontibacillus salipaludis</name>
    <dbReference type="NCBI Taxonomy" id="1697394"/>
    <lineage>
        <taxon>Bacteria</taxon>
        <taxon>Bacillati</taxon>
        <taxon>Bacillota</taxon>
        <taxon>Bacilli</taxon>
        <taxon>Bacillales</taxon>
        <taxon>Bacillaceae</taxon>
        <taxon>Pontibacillus</taxon>
    </lineage>
</organism>
<name>A0ABQ1QB25_9BACI</name>
<reference evidence="2" key="1">
    <citation type="journal article" date="2019" name="Int. J. Syst. Evol. Microbiol.">
        <title>The Global Catalogue of Microorganisms (GCM) 10K type strain sequencing project: providing services to taxonomists for standard genome sequencing and annotation.</title>
        <authorList>
            <consortium name="The Broad Institute Genomics Platform"/>
            <consortium name="The Broad Institute Genome Sequencing Center for Infectious Disease"/>
            <person name="Wu L."/>
            <person name="Ma J."/>
        </authorList>
    </citation>
    <scope>NUCLEOTIDE SEQUENCE [LARGE SCALE GENOMIC DNA]</scope>
    <source>
        <strain evidence="2">CGMCC 1.15353</strain>
    </source>
</reference>
<dbReference type="Proteomes" id="UP000642571">
    <property type="component" value="Unassembled WGS sequence"/>
</dbReference>
<gene>
    <name evidence="1" type="ORF">GCM10011389_28990</name>
</gene>
<dbReference type="SUPFAM" id="SSF158504">
    <property type="entry name" value="BH2638-like"/>
    <property type="match status" value="1"/>
</dbReference>
<evidence type="ECO:0000313" key="2">
    <source>
        <dbReference type="Proteomes" id="UP000642571"/>
    </source>
</evidence>
<dbReference type="NCBIfam" id="NF003353">
    <property type="entry name" value="PRK04387.1"/>
    <property type="match status" value="1"/>
</dbReference>
<proteinExistence type="predicted"/>
<dbReference type="EMBL" id="BMIN01000013">
    <property type="protein sequence ID" value="GGD19499.1"/>
    <property type="molecule type" value="Genomic_DNA"/>
</dbReference>
<sequence>MSADYNYPLDTEHWSTEEIIDVVNLYNLVEKANESGVKREDLMVAYTRFKQIVPSKSEEKTLGAEFEQQSGYSLYKTIKAARDASDGDIVKV</sequence>
<dbReference type="Gene3D" id="1.10.220.80">
    <property type="entry name" value="BH2638-like"/>
    <property type="match status" value="1"/>
</dbReference>
<protein>
    <submittedName>
        <fullName evidence="1">UPF0223 protein</fullName>
    </submittedName>
</protein>
<dbReference type="InterPro" id="IPR023324">
    <property type="entry name" value="BH2638-like_sf"/>
</dbReference>